<protein>
    <recommendedName>
        <fullName evidence="2">Ice-binding protein C-terminal domain-containing protein</fullName>
    </recommendedName>
</protein>
<dbReference type="Pfam" id="PF07589">
    <property type="entry name" value="PEP-CTERM"/>
    <property type="match status" value="1"/>
</dbReference>
<evidence type="ECO:0000259" key="2">
    <source>
        <dbReference type="Pfam" id="PF07589"/>
    </source>
</evidence>
<dbReference type="PROSITE" id="PS51257">
    <property type="entry name" value="PROKAR_LIPOPROTEIN"/>
    <property type="match status" value="1"/>
</dbReference>
<feature type="signal peptide" evidence="1">
    <location>
        <begin position="1"/>
        <end position="26"/>
    </location>
</feature>
<dbReference type="EMBL" id="CP024608">
    <property type="protein sequence ID" value="ATQ77673.1"/>
    <property type="molecule type" value="Genomic_DNA"/>
</dbReference>
<name>A0A2D2DRT3_9BURK</name>
<gene>
    <name evidence="3" type="ORF">CR152_26580</name>
</gene>
<dbReference type="Proteomes" id="UP000229897">
    <property type="component" value="Chromosome"/>
</dbReference>
<dbReference type="NCBIfam" id="TIGR02595">
    <property type="entry name" value="PEP_CTERM"/>
    <property type="match status" value="1"/>
</dbReference>
<evidence type="ECO:0000256" key="1">
    <source>
        <dbReference type="SAM" id="SignalP"/>
    </source>
</evidence>
<feature type="domain" description="Ice-binding protein C-terminal" evidence="2">
    <location>
        <begin position="218"/>
        <end position="242"/>
    </location>
</feature>
<dbReference type="KEGG" id="mass:CR152_26580"/>
<dbReference type="RefSeq" id="WP_229413619.1">
    <property type="nucleotide sequence ID" value="NZ_CP024608.1"/>
</dbReference>
<accession>A0A2D2DRT3</accession>
<keyword evidence="1" id="KW-0732">Signal</keyword>
<evidence type="ECO:0000313" key="4">
    <source>
        <dbReference type="Proteomes" id="UP000229897"/>
    </source>
</evidence>
<evidence type="ECO:0000313" key="3">
    <source>
        <dbReference type="EMBL" id="ATQ77673.1"/>
    </source>
</evidence>
<feature type="chain" id="PRO_5013776810" description="Ice-binding protein C-terminal domain-containing protein" evidence="1">
    <location>
        <begin position="27"/>
        <end position="244"/>
    </location>
</feature>
<reference evidence="3" key="1">
    <citation type="submission" date="2017-10" db="EMBL/GenBank/DDBJ databases">
        <title>Massilia psychrophilum sp. nov., a novel purple-pigmented bacterium isolated from Tianshan glacier, Xinjiang Municipality, China.</title>
        <authorList>
            <person name="Wang H."/>
        </authorList>
    </citation>
    <scope>NUCLEOTIDE SEQUENCE [LARGE SCALE GENOMIC DNA]</scope>
    <source>
        <strain evidence="3">B2</strain>
    </source>
</reference>
<proteinExistence type="predicted"/>
<dbReference type="InterPro" id="IPR013424">
    <property type="entry name" value="Ice-binding_C"/>
</dbReference>
<sequence>MLVSKSHFTACALAAALSGVAGQSCAASASAQISNVRIELIDLDLNDQITPWIQYGYRDYAMNAMLNDGQEFQEIYWPGSVLLSKPYGEAAAMVSDGMMRSSVQISYSGQAGGDHFSAIGSDWRTFALSPNTQLRLTLSVSLQADHGQGESSRAVASIYGDVSAFDQSGTPEHFEDRLQNVSGARTVDYRSTLSTGQSAGSGTIGWAAYSYAQGRAAPVPEPASYAMLLAGLAAIGACRLRRRG</sequence>
<keyword evidence="4" id="KW-1185">Reference proteome</keyword>
<organism evidence="3 4">
    <name type="scientific">Massilia violaceinigra</name>
    <dbReference type="NCBI Taxonomy" id="2045208"/>
    <lineage>
        <taxon>Bacteria</taxon>
        <taxon>Pseudomonadati</taxon>
        <taxon>Pseudomonadota</taxon>
        <taxon>Betaproteobacteria</taxon>
        <taxon>Burkholderiales</taxon>
        <taxon>Oxalobacteraceae</taxon>
        <taxon>Telluria group</taxon>
        <taxon>Massilia</taxon>
    </lineage>
</organism>
<dbReference type="AlphaFoldDB" id="A0A2D2DRT3"/>